<sequence length="198" mass="22682">MSVEIVQATYVQKNRIGSLHLFVEAICLTRRNFENAMIVGQNIGIQRYDWFRHLTPLDNAGGLRPQLQGVNSRMRRGYTPFFRRAVLTNFNSRCCVTGISESKLLIASHISPWAADILNRHNPRNGLCLSATFDRAFDAYLMTVTPDLKIKFSNKIINSKSKETREFFKKYEGKSILNPTHISLDSHLLEIHSDKLIN</sequence>
<keyword evidence="2" id="KW-0255">Endonuclease</keyword>
<dbReference type="Pfam" id="PF13391">
    <property type="entry name" value="HNH_2"/>
    <property type="match status" value="1"/>
</dbReference>
<dbReference type="Proteomes" id="UP000284395">
    <property type="component" value="Unassembled WGS sequence"/>
</dbReference>
<evidence type="ECO:0000313" key="2">
    <source>
        <dbReference type="EMBL" id="RKF21587.1"/>
    </source>
</evidence>
<gene>
    <name evidence="2" type="ORF">D6851_05970</name>
</gene>
<feature type="domain" description="HNH nuclease" evidence="1">
    <location>
        <begin position="94"/>
        <end position="144"/>
    </location>
</feature>
<proteinExistence type="predicted"/>
<keyword evidence="2" id="KW-0378">Hydrolase</keyword>
<dbReference type="AlphaFoldDB" id="A0A420ELK8"/>
<keyword evidence="3" id="KW-1185">Reference proteome</keyword>
<dbReference type="EMBL" id="RAPF01000003">
    <property type="protein sequence ID" value="RKF21587.1"/>
    <property type="molecule type" value="Genomic_DNA"/>
</dbReference>
<protein>
    <submittedName>
        <fullName evidence="2">HNH endonuclease</fullName>
    </submittedName>
</protein>
<keyword evidence="2" id="KW-0540">Nuclease</keyword>
<dbReference type="OrthoDB" id="7181882at2"/>
<comment type="caution">
    <text evidence="2">The sequence shown here is derived from an EMBL/GenBank/DDBJ whole genome shotgun (WGS) entry which is preliminary data.</text>
</comment>
<evidence type="ECO:0000259" key="1">
    <source>
        <dbReference type="Pfam" id="PF13391"/>
    </source>
</evidence>
<name>A0A420ELK8_9SPHN</name>
<dbReference type="InterPro" id="IPR003615">
    <property type="entry name" value="HNH_nuc"/>
</dbReference>
<reference evidence="2 3" key="1">
    <citation type="submission" date="2018-09" db="EMBL/GenBank/DDBJ databases">
        <title>Altererythrobacter spongiae sp. nov., isolated from a marine sponge.</title>
        <authorList>
            <person name="Zhuang L."/>
            <person name="Luo L."/>
        </authorList>
    </citation>
    <scope>NUCLEOTIDE SEQUENCE [LARGE SCALE GENOMIC DNA]</scope>
    <source>
        <strain evidence="2 3">HN-Y73</strain>
    </source>
</reference>
<evidence type="ECO:0000313" key="3">
    <source>
        <dbReference type="Proteomes" id="UP000284395"/>
    </source>
</evidence>
<dbReference type="GO" id="GO:0004519">
    <property type="term" value="F:endonuclease activity"/>
    <property type="evidence" value="ECO:0007669"/>
    <property type="project" value="UniProtKB-KW"/>
</dbReference>
<organism evidence="2 3">
    <name type="scientific">Altericroceibacterium spongiae</name>
    <dbReference type="NCBI Taxonomy" id="2320269"/>
    <lineage>
        <taxon>Bacteria</taxon>
        <taxon>Pseudomonadati</taxon>
        <taxon>Pseudomonadota</taxon>
        <taxon>Alphaproteobacteria</taxon>
        <taxon>Sphingomonadales</taxon>
        <taxon>Erythrobacteraceae</taxon>
        <taxon>Altericroceibacterium</taxon>
    </lineage>
</organism>
<accession>A0A420ELK8</accession>